<evidence type="ECO:0000313" key="5">
    <source>
        <dbReference type="Proteomes" id="UP000078595"/>
    </source>
</evidence>
<feature type="compositionally biased region" description="Acidic residues" evidence="1">
    <location>
        <begin position="1210"/>
        <end position="1220"/>
    </location>
</feature>
<feature type="region of interest" description="Disordered" evidence="1">
    <location>
        <begin position="1057"/>
        <end position="1220"/>
    </location>
</feature>
<dbReference type="PANTHER" id="PTHR13239:SF4">
    <property type="entry name" value="AT25231P"/>
    <property type="match status" value="1"/>
</dbReference>
<feature type="region of interest" description="Disordered" evidence="1">
    <location>
        <begin position="938"/>
        <end position="975"/>
    </location>
</feature>
<sequence length="1220" mass="134941">MTNSRPVFGGMFDMMRRNAPAQQSQAGDGQANHAQSQTQNQQAGGAGVGRGAGGQGTGQQRGSALPVLTRPRAPALLPIKRDALDEGVSGAPTGQDSITLGQLRAHTAAMEKKQKLQQFDFRYDDTDTIMNELQEFYPYVEMANIAKQPEKFHGSFQGDWTSAPLARRKEYIEIQLEQLESPIHDTRRTAQGILLYLLQGTFEETTSPEMQLHWVIENAKAVRAVDGVATIVTGLSDAARKYTASADDKPPSSSAPPGTVPAQVDPYDDRSAELMDLLGMLYFIVEVFRTDETFGDELMAMSPPLPLVLFQMVASLKDRLPKGYPVKKVLLLLWKTLLACLGGMKEVSKARALSRELSGLPAEKKNLTKATPVDISTWRRDTAVKYPTFAPPTTVVAGVPNEKLAEGIKPLPSRPNYHSTEIPASQPRNSQIYTSPAASGSNPLPGTPAPSPPPSPKPKKQQYQTDPTRPFVFPYSRTSAIAPSSLVPFAISEADKLYHQHEYISLGLYQLWQAREECMREERGLGKSGLIGFSSSAWDDEGDEEMEEAMRREWKYEEEEIDAINQGNKEGAKLAREKKAAARRLHRVEVIYKNTLPIQQSCVIVLLKLLLATVTSPGATGGNLATGLPQGVTSPTQEVPPTQENLPPPTKEEIDIARHREITSKAVSAILLLLLKWFKASHILKFHYFAQLLFDSNCALLVLKMFGLTDLLHVVQTKNEVEDSNFFRYCQLNCSRLRPSPEDDLLLRQPPKKSPQLGSTDAAQTDGTADGEGEIEYISEYSWRNFFSTINFLKILQKITKHRNHRTYMLTTYKSSQILKRMLKVNHPMAQLQVLKLIKSQMPWCGRKWRQTNMKVITSIYLNCRPELRDDWLAGTDQENELEDALPQEYALRSLVQFYNKRHYAAHLAPLPSPEPSHKRSNSTSAVTLEDPALHHAHTHGHVHGASAGSHPRSSSVGESDVFPPRKSHGAGADLPYNPDGMIEFWLHEYEDILGEVFGGDTVEGTNEVWDEFGLANTNLQAKVVGQQDDQDDGVIIGPHAADRDDRAWNRLTDLMRSGAGGGGRTDEEISDSESVVSVGELGEDARMSGATFDPDTDTEAVDGEQDKQEEGRERRLSIGGGKGRRKSGAGENTWEHMSPTLALLPRSPAERRRSSSGGSPLRPVIPGKPHEVILGLGDNVFDDDDDLDTRGPMPIKSNTRDLEEREGGAVDEVEYTYGE</sequence>
<dbReference type="GO" id="GO:0007010">
    <property type="term" value="P:cytoskeleton organization"/>
    <property type="evidence" value="ECO:0007669"/>
    <property type="project" value="TreeGrafter"/>
</dbReference>
<keyword evidence="5" id="KW-1185">Reference proteome</keyword>
<feature type="compositionally biased region" description="Polar residues" evidence="1">
    <location>
        <begin position="631"/>
        <end position="645"/>
    </location>
</feature>
<dbReference type="PANTHER" id="PTHR13239">
    <property type="entry name" value="PROTEIN REQUIRED FOR HYPHAL ANASTOMOSIS HAM-2"/>
    <property type="match status" value="1"/>
</dbReference>
<protein>
    <recommendedName>
        <fullName evidence="6">Cell cycle arrest in response to pheromone-related protein</fullName>
    </recommendedName>
</protein>
<dbReference type="InterPro" id="IPR021819">
    <property type="entry name" value="Far11/STRP_C"/>
</dbReference>
<feature type="region of interest" description="Disordered" evidence="1">
    <location>
        <begin position="741"/>
        <end position="769"/>
    </location>
</feature>
<dbReference type="AlphaFoldDB" id="A0AAJ8KQ34"/>
<dbReference type="SMART" id="SM01293">
    <property type="entry name" value="DUF3402"/>
    <property type="match status" value="1"/>
</dbReference>
<feature type="domain" description="Far11/STRP N-terminal" evidence="2">
    <location>
        <begin position="116"/>
        <end position="406"/>
    </location>
</feature>
<feature type="region of interest" description="Disordered" evidence="1">
    <location>
        <begin position="626"/>
        <end position="650"/>
    </location>
</feature>
<feature type="region of interest" description="Disordered" evidence="1">
    <location>
        <begin position="19"/>
        <end position="67"/>
    </location>
</feature>
<reference evidence="4" key="1">
    <citation type="submission" date="2013-07" db="EMBL/GenBank/DDBJ databases">
        <authorList>
            <consortium name="The Broad Institute Genome Sequencing Platform"/>
            <person name="Cuomo C."/>
            <person name="Litvintseva A."/>
            <person name="Chen Y."/>
            <person name="Heitman J."/>
            <person name="Sun S."/>
            <person name="Springer D."/>
            <person name="Dromer F."/>
            <person name="Young S.K."/>
            <person name="Zeng Q."/>
            <person name="Gargeya S."/>
            <person name="Fitzgerald M."/>
            <person name="Abouelleil A."/>
            <person name="Alvarado L."/>
            <person name="Berlin A.M."/>
            <person name="Chapman S.B."/>
            <person name="Dewar J."/>
            <person name="Goldberg J."/>
            <person name="Griggs A."/>
            <person name="Gujja S."/>
            <person name="Hansen M."/>
            <person name="Howarth C."/>
            <person name="Imamovic A."/>
            <person name="Larimer J."/>
            <person name="McCowan C."/>
            <person name="Murphy C."/>
            <person name="Pearson M."/>
            <person name="Priest M."/>
            <person name="Roberts A."/>
            <person name="Saif S."/>
            <person name="Shea T."/>
            <person name="Sykes S."/>
            <person name="Wortman J."/>
            <person name="Nusbaum C."/>
            <person name="Birren B."/>
        </authorList>
    </citation>
    <scope>NUCLEOTIDE SEQUENCE</scope>
    <source>
        <strain evidence="4">CBS 10117</strain>
    </source>
</reference>
<feature type="compositionally biased region" description="Pro residues" evidence="1">
    <location>
        <begin position="445"/>
        <end position="456"/>
    </location>
</feature>
<feature type="region of interest" description="Disordered" evidence="1">
    <location>
        <begin position="406"/>
        <end position="472"/>
    </location>
</feature>
<accession>A0AAJ8KQ34</accession>
<feature type="compositionally biased region" description="Polar residues" evidence="1">
    <location>
        <begin position="756"/>
        <end position="767"/>
    </location>
</feature>
<proteinExistence type="predicted"/>
<evidence type="ECO:0000259" key="2">
    <source>
        <dbReference type="SMART" id="SM01292"/>
    </source>
</evidence>
<dbReference type="InterPro" id="IPR012486">
    <property type="entry name" value="Far11/STRP_N"/>
</dbReference>
<feature type="compositionally biased region" description="Basic and acidic residues" evidence="1">
    <location>
        <begin position="1105"/>
        <end position="1117"/>
    </location>
</feature>
<feature type="compositionally biased region" description="Gly residues" evidence="1">
    <location>
        <begin position="44"/>
        <end position="59"/>
    </location>
</feature>
<name>A0AAJ8KQ34_9TREE</name>
<dbReference type="GO" id="GO:0005829">
    <property type="term" value="C:cytosol"/>
    <property type="evidence" value="ECO:0007669"/>
    <property type="project" value="TreeGrafter"/>
</dbReference>
<feature type="compositionally biased region" description="Basic and acidic residues" evidence="1">
    <location>
        <begin position="1199"/>
        <end position="1209"/>
    </location>
</feature>
<dbReference type="GeneID" id="28968492"/>
<feature type="compositionally biased region" description="Acidic residues" evidence="1">
    <location>
        <begin position="1095"/>
        <end position="1104"/>
    </location>
</feature>
<gene>
    <name evidence="4" type="ORF">I303_104230</name>
</gene>
<dbReference type="SMART" id="SM01292">
    <property type="entry name" value="N1221"/>
    <property type="match status" value="1"/>
</dbReference>
<feature type="region of interest" description="Disordered" evidence="1">
    <location>
        <begin position="242"/>
        <end position="265"/>
    </location>
</feature>
<reference evidence="4" key="2">
    <citation type="submission" date="2024-02" db="EMBL/GenBank/DDBJ databases">
        <title>Comparative genomics of Cryptococcus and Kwoniella reveals pathogenesis evolution and contrasting modes of karyotype evolution via chromosome fusion or intercentromeric recombination.</title>
        <authorList>
            <person name="Coelho M.A."/>
            <person name="David-Palma M."/>
            <person name="Shea T."/>
            <person name="Bowers K."/>
            <person name="McGinley-Smith S."/>
            <person name="Mohammad A.W."/>
            <person name="Gnirke A."/>
            <person name="Yurkov A.M."/>
            <person name="Nowrousian M."/>
            <person name="Sun S."/>
            <person name="Cuomo C.A."/>
            <person name="Heitman J."/>
        </authorList>
    </citation>
    <scope>NUCLEOTIDE SEQUENCE</scope>
    <source>
        <strain evidence="4">CBS 10117</strain>
    </source>
</reference>
<dbReference type="Proteomes" id="UP000078595">
    <property type="component" value="Chromosome 5"/>
</dbReference>
<feature type="compositionally biased region" description="Polar residues" evidence="1">
    <location>
        <begin position="416"/>
        <end position="440"/>
    </location>
</feature>
<evidence type="ECO:0008006" key="6">
    <source>
        <dbReference type="Google" id="ProtNLM"/>
    </source>
</evidence>
<dbReference type="InterPro" id="IPR040185">
    <property type="entry name" value="Far11/STRP"/>
</dbReference>
<dbReference type="Pfam" id="PF11882">
    <property type="entry name" value="DUF3402"/>
    <property type="match status" value="1"/>
</dbReference>
<evidence type="ECO:0000259" key="3">
    <source>
        <dbReference type="SMART" id="SM01293"/>
    </source>
</evidence>
<dbReference type="Pfam" id="PF07923">
    <property type="entry name" value="N1221"/>
    <property type="match status" value="1"/>
</dbReference>
<evidence type="ECO:0000313" key="4">
    <source>
        <dbReference type="EMBL" id="WWC61646.1"/>
    </source>
</evidence>
<evidence type="ECO:0000256" key="1">
    <source>
        <dbReference type="SAM" id="MobiDB-lite"/>
    </source>
</evidence>
<dbReference type="RefSeq" id="XP_018263299.2">
    <property type="nucleotide sequence ID" value="XM_018408088.2"/>
</dbReference>
<feature type="compositionally biased region" description="Low complexity" evidence="1">
    <location>
        <begin position="30"/>
        <end position="43"/>
    </location>
</feature>
<dbReference type="EMBL" id="CP144534">
    <property type="protein sequence ID" value="WWC61646.1"/>
    <property type="molecule type" value="Genomic_DNA"/>
</dbReference>
<feature type="domain" description="Far11/STRP C-terminal" evidence="3">
    <location>
        <begin position="488"/>
        <end position="990"/>
    </location>
</feature>
<organism evidence="4 5">
    <name type="scientific">Kwoniella dejecticola CBS 10117</name>
    <dbReference type="NCBI Taxonomy" id="1296121"/>
    <lineage>
        <taxon>Eukaryota</taxon>
        <taxon>Fungi</taxon>
        <taxon>Dikarya</taxon>
        <taxon>Basidiomycota</taxon>
        <taxon>Agaricomycotina</taxon>
        <taxon>Tremellomycetes</taxon>
        <taxon>Tremellales</taxon>
        <taxon>Cryptococcaceae</taxon>
        <taxon>Kwoniella</taxon>
    </lineage>
</organism>
<dbReference type="KEGG" id="kdj:28968492"/>